<dbReference type="Proteomes" id="UP000886891">
    <property type="component" value="Unassembled WGS sequence"/>
</dbReference>
<reference evidence="1" key="1">
    <citation type="submission" date="2020-10" db="EMBL/GenBank/DDBJ databases">
        <authorList>
            <person name="Gilroy R."/>
        </authorList>
    </citation>
    <scope>NUCLEOTIDE SEQUENCE</scope>
    <source>
        <strain evidence="1">23406</strain>
    </source>
</reference>
<organism evidence="1 2">
    <name type="scientific">Candidatus Stercoripulliclostridium merdipullorum</name>
    <dbReference type="NCBI Taxonomy" id="2840952"/>
    <lineage>
        <taxon>Bacteria</taxon>
        <taxon>Bacillati</taxon>
        <taxon>Bacillota</taxon>
        <taxon>Clostridia</taxon>
        <taxon>Eubacteriales</taxon>
        <taxon>Candidatus Stercoripulliclostridium</taxon>
    </lineage>
</organism>
<accession>A0A9D1SWT5</accession>
<protein>
    <submittedName>
        <fullName evidence="1">Uncharacterized protein</fullName>
    </submittedName>
</protein>
<dbReference type="EMBL" id="DVOH01000017">
    <property type="protein sequence ID" value="HIU99962.1"/>
    <property type="molecule type" value="Genomic_DNA"/>
</dbReference>
<comment type="caution">
    <text evidence="1">The sequence shown here is derived from an EMBL/GenBank/DDBJ whole genome shotgun (WGS) entry which is preliminary data.</text>
</comment>
<dbReference type="AlphaFoldDB" id="A0A9D1SWT5"/>
<name>A0A9D1SWT5_9FIRM</name>
<evidence type="ECO:0000313" key="1">
    <source>
        <dbReference type="EMBL" id="HIU99962.1"/>
    </source>
</evidence>
<proteinExistence type="predicted"/>
<gene>
    <name evidence="1" type="ORF">IAB14_02470</name>
</gene>
<sequence length="225" mass="24911">MISKGILLNAEELKEAEYLLRRLGENATDVAEGKDYRWIGVADDGLRAELVTEIITGFYKFRALEQAVRVRYEGYHHAAFLAALLSFDGEDERRSVRRAAKRFDCVSPRSLCAFCLPEFEGVWQEIAALGNRLTSRCAGLAEHYEIISFLLGISGNRAPKVRLSTPDSKTIVVGSHPYPVADLTDDTGKNLLIAALTKRPSGIVLSDPSRFDPALIDVIERLGES</sequence>
<reference evidence="1" key="2">
    <citation type="journal article" date="2021" name="PeerJ">
        <title>Extensive microbial diversity within the chicken gut microbiome revealed by metagenomics and culture.</title>
        <authorList>
            <person name="Gilroy R."/>
            <person name="Ravi A."/>
            <person name="Getino M."/>
            <person name="Pursley I."/>
            <person name="Horton D.L."/>
            <person name="Alikhan N.F."/>
            <person name="Baker D."/>
            <person name="Gharbi K."/>
            <person name="Hall N."/>
            <person name="Watson M."/>
            <person name="Adriaenssens E.M."/>
            <person name="Foster-Nyarko E."/>
            <person name="Jarju S."/>
            <person name="Secka A."/>
            <person name="Antonio M."/>
            <person name="Oren A."/>
            <person name="Chaudhuri R.R."/>
            <person name="La Ragione R."/>
            <person name="Hildebrand F."/>
            <person name="Pallen M.J."/>
        </authorList>
    </citation>
    <scope>NUCLEOTIDE SEQUENCE</scope>
    <source>
        <strain evidence="1">23406</strain>
    </source>
</reference>
<evidence type="ECO:0000313" key="2">
    <source>
        <dbReference type="Proteomes" id="UP000886891"/>
    </source>
</evidence>